<protein>
    <submittedName>
        <fullName evidence="1">Integrase catalytic domain-containing protein</fullName>
    </submittedName>
</protein>
<gene>
    <name evidence="1" type="primary">AVEN_139155_1</name>
    <name evidence="1" type="ORF">TNCT_446401</name>
</gene>
<evidence type="ECO:0000313" key="2">
    <source>
        <dbReference type="Proteomes" id="UP000887116"/>
    </source>
</evidence>
<evidence type="ECO:0000313" key="1">
    <source>
        <dbReference type="EMBL" id="GFQ80043.1"/>
    </source>
</evidence>
<dbReference type="PANTHER" id="PTHR47331:SF1">
    <property type="entry name" value="GAG-LIKE PROTEIN"/>
    <property type="match status" value="1"/>
</dbReference>
<dbReference type="Proteomes" id="UP000887116">
    <property type="component" value="Unassembled WGS sequence"/>
</dbReference>
<reference evidence="1" key="1">
    <citation type="submission" date="2020-07" db="EMBL/GenBank/DDBJ databases">
        <title>Multicomponent nature underlies the extraordinary mechanical properties of spider dragline silk.</title>
        <authorList>
            <person name="Kono N."/>
            <person name="Nakamura H."/>
            <person name="Mori M."/>
            <person name="Yoshida Y."/>
            <person name="Ohtoshi R."/>
            <person name="Malay A.D."/>
            <person name="Moran D.A.P."/>
            <person name="Tomita M."/>
            <person name="Numata K."/>
            <person name="Arakawa K."/>
        </authorList>
    </citation>
    <scope>NUCLEOTIDE SEQUENCE</scope>
</reference>
<proteinExistence type="predicted"/>
<dbReference type="AlphaFoldDB" id="A0A8X6KRR5"/>
<organism evidence="1 2">
    <name type="scientific">Trichonephila clavata</name>
    <name type="common">Joro spider</name>
    <name type="synonym">Nephila clavata</name>
    <dbReference type="NCBI Taxonomy" id="2740835"/>
    <lineage>
        <taxon>Eukaryota</taxon>
        <taxon>Metazoa</taxon>
        <taxon>Ecdysozoa</taxon>
        <taxon>Arthropoda</taxon>
        <taxon>Chelicerata</taxon>
        <taxon>Arachnida</taxon>
        <taxon>Araneae</taxon>
        <taxon>Araneomorphae</taxon>
        <taxon>Entelegynae</taxon>
        <taxon>Araneoidea</taxon>
        <taxon>Nephilidae</taxon>
        <taxon>Trichonephila</taxon>
    </lineage>
</organism>
<dbReference type="InterPro" id="IPR008042">
    <property type="entry name" value="Retrotrans_Pao"/>
</dbReference>
<name>A0A8X6KRR5_TRICU</name>
<comment type="caution">
    <text evidence="1">The sequence shown here is derived from an EMBL/GenBank/DDBJ whole genome shotgun (WGS) entry which is preliminary data.</text>
</comment>
<dbReference type="PANTHER" id="PTHR47331">
    <property type="entry name" value="PHD-TYPE DOMAIN-CONTAINING PROTEIN"/>
    <property type="match status" value="1"/>
</dbReference>
<accession>A0A8X6KRR5</accession>
<keyword evidence="2" id="KW-1185">Reference proteome</keyword>
<dbReference type="OrthoDB" id="6431888at2759"/>
<dbReference type="EMBL" id="BMAO01002339">
    <property type="protein sequence ID" value="GFQ80043.1"/>
    <property type="molecule type" value="Genomic_DNA"/>
</dbReference>
<dbReference type="Pfam" id="PF05380">
    <property type="entry name" value="Peptidase_A17"/>
    <property type="match status" value="1"/>
</dbReference>
<sequence length="151" mass="16932">MESSSKLGRRATKFSSKTMENISRATASSYKKKKKKIKIPRCILIPQAIDVQVHGFCDSSEKAYCAAIYIRSKDTTQTVIARLLTSKTRVSPVKPQSLTRLELYFALLLANLLHATLPTLTVPISEIFAWSDSKITLAWLKSEPREDGNRS</sequence>